<keyword evidence="3 9" id="KW-0963">Cytoplasm</keyword>
<protein>
    <recommendedName>
        <fullName evidence="9">Methylated-DNA--protein-cysteine methyltransferase</fullName>
        <ecNumber evidence="9">2.1.1.63</ecNumber>
    </recommendedName>
    <alternativeName>
        <fullName evidence="9">6-O-methylguanine-DNA methyltransferase</fullName>
        <shortName evidence="9">MGMT</shortName>
    </alternativeName>
    <alternativeName>
        <fullName evidence="9">O-6-methylguanine-DNA-alkyltransferase</fullName>
    </alternativeName>
</protein>
<comment type="catalytic activity">
    <reaction evidence="1 9">
        <text>a 4-O-methyl-thymidine in DNA + L-cysteinyl-[protein] = a thymidine in DNA + S-methyl-L-cysteinyl-[protein]</text>
        <dbReference type="Rhea" id="RHEA:53428"/>
        <dbReference type="Rhea" id="RHEA-COMP:10131"/>
        <dbReference type="Rhea" id="RHEA-COMP:10132"/>
        <dbReference type="Rhea" id="RHEA-COMP:13555"/>
        <dbReference type="Rhea" id="RHEA-COMP:13556"/>
        <dbReference type="ChEBI" id="CHEBI:29950"/>
        <dbReference type="ChEBI" id="CHEBI:82612"/>
        <dbReference type="ChEBI" id="CHEBI:137386"/>
        <dbReference type="ChEBI" id="CHEBI:137387"/>
        <dbReference type="EC" id="2.1.1.63"/>
    </reaction>
</comment>
<accession>A0A5B8M5K4</accession>
<dbReference type="SUPFAM" id="SSF53155">
    <property type="entry name" value="Methylated DNA-protein cysteine methyltransferase domain"/>
    <property type="match status" value="1"/>
</dbReference>
<dbReference type="EMBL" id="CP042305">
    <property type="protein sequence ID" value="QDZ15897.1"/>
    <property type="molecule type" value="Genomic_DNA"/>
</dbReference>
<dbReference type="KEGG" id="huw:FPZ11_14940"/>
<evidence type="ECO:0000256" key="1">
    <source>
        <dbReference type="ARBA" id="ARBA00001286"/>
    </source>
</evidence>
<dbReference type="InterPro" id="IPR036631">
    <property type="entry name" value="MGMT_N_sf"/>
</dbReference>
<comment type="function">
    <text evidence="9">Involved in the cellular defense against the biological effects of O6-methylguanine (O6-MeG) and O4-methylthymine (O4-MeT) in DNA. Repairs the methylated nucleobase in DNA by stoichiometrically transferring the methyl group to a cysteine residue in the enzyme. This is a suicide reaction: the enzyme is irreversibly inactivated.</text>
</comment>
<feature type="domain" description="Methylated-DNA-[protein]-cysteine S-methyltransferase DNA binding" evidence="10">
    <location>
        <begin position="86"/>
        <end position="166"/>
    </location>
</feature>
<dbReference type="InterPro" id="IPR014048">
    <property type="entry name" value="MethylDNA_cys_MeTrfase_DNA-bd"/>
</dbReference>
<dbReference type="InterPro" id="IPR023546">
    <property type="entry name" value="MGMT"/>
</dbReference>
<keyword evidence="5 9" id="KW-0808">Transferase</keyword>
<dbReference type="NCBIfam" id="TIGR00589">
    <property type="entry name" value="ogt"/>
    <property type="match status" value="1"/>
</dbReference>
<feature type="active site" description="Nucleophile; methyl group acceptor" evidence="9">
    <location>
        <position position="137"/>
    </location>
</feature>
<gene>
    <name evidence="11" type="ORF">FPZ11_14940</name>
</gene>
<comment type="subcellular location">
    <subcellularLocation>
        <location evidence="9">Cytoplasm</location>
    </subcellularLocation>
</comment>
<dbReference type="Pfam" id="PF01035">
    <property type="entry name" value="DNA_binding_1"/>
    <property type="match status" value="1"/>
</dbReference>
<sequence length="175" mass="18709">MNIRHATVTAPQISEEIGEVTIVADGEAVTGIYFPGHWTKPDRSAFGPEVTASSDAVITDAATQLHDYLAGERDRLDFATSTDGSDFEERVWAVLRDIPRGETMTYGQIAEQLGDRSLARIVGKAVGHNPLSIIVPCHRVVGADGSLTGYAGGLDRKRFLLGLEGAVEDAGPTLF</sequence>
<dbReference type="PROSITE" id="PS00374">
    <property type="entry name" value="MGMT"/>
    <property type="match status" value="1"/>
</dbReference>
<evidence type="ECO:0000256" key="4">
    <source>
        <dbReference type="ARBA" id="ARBA00022603"/>
    </source>
</evidence>
<comment type="miscellaneous">
    <text evidence="9">This enzyme catalyzes only one turnover and therefore is not strictly catalytic. According to one definition, an enzyme is a biocatalyst that acts repeatedly and over many reaction cycles.</text>
</comment>
<keyword evidence="6 9" id="KW-0227">DNA damage</keyword>
<organism evidence="11 12">
    <name type="scientific">Humibacter ginsenosidimutans</name>
    <dbReference type="NCBI Taxonomy" id="2599293"/>
    <lineage>
        <taxon>Bacteria</taxon>
        <taxon>Bacillati</taxon>
        <taxon>Actinomycetota</taxon>
        <taxon>Actinomycetes</taxon>
        <taxon>Micrococcales</taxon>
        <taxon>Microbacteriaceae</taxon>
        <taxon>Humibacter</taxon>
    </lineage>
</organism>
<dbReference type="FunFam" id="1.10.10.10:FF:000214">
    <property type="entry name" value="Methylated-DNA--protein-cysteine methyltransferase"/>
    <property type="match status" value="1"/>
</dbReference>
<dbReference type="GO" id="GO:0003908">
    <property type="term" value="F:methylated-DNA-[protein]-cysteine S-methyltransferase activity"/>
    <property type="evidence" value="ECO:0007669"/>
    <property type="project" value="UniProtKB-UniRule"/>
</dbReference>
<keyword evidence="12" id="KW-1185">Reference proteome</keyword>
<dbReference type="RefSeq" id="WP_146321931.1">
    <property type="nucleotide sequence ID" value="NZ_CP042305.1"/>
</dbReference>
<evidence type="ECO:0000256" key="2">
    <source>
        <dbReference type="ARBA" id="ARBA00008711"/>
    </source>
</evidence>
<dbReference type="InterPro" id="IPR001497">
    <property type="entry name" value="MethylDNA_cys_MeTrfase_AS"/>
</dbReference>
<dbReference type="PANTHER" id="PTHR10815">
    <property type="entry name" value="METHYLATED-DNA--PROTEIN-CYSTEINE METHYLTRANSFERASE"/>
    <property type="match status" value="1"/>
</dbReference>
<evidence type="ECO:0000256" key="9">
    <source>
        <dbReference type="HAMAP-Rule" id="MF_00772"/>
    </source>
</evidence>
<dbReference type="InterPro" id="IPR036217">
    <property type="entry name" value="MethylDNA_cys_MeTrfase_DNAb"/>
</dbReference>
<keyword evidence="7 9" id="KW-0234">DNA repair</keyword>
<dbReference type="AlphaFoldDB" id="A0A5B8M5K4"/>
<dbReference type="Proteomes" id="UP000320216">
    <property type="component" value="Chromosome"/>
</dbReference>
<name>A0A5B8M5K4_9MICO</name>
<comment type="catalytic activity">
    <reaction evidence="8 9">
        <text>a 6-O-methyl-2'-deoxyguanosine in DNA + L-cysteinyl-[protein] = S-methyl-L-cysteinyl-[protein] + a 2'-deoxyguanosine in DNA</text>
        <dbReference type="Rhea" id="RHEA:24000"/>
        <dbReference type="Rhea" id="RHEA-COMP:10131"/>
        <dbReference type="Rhea" id="RHEA-COMP:10132"/>
        <dbReference type="Rhea" id="RHEA-COMP:11367"/>
        <dbReference type="Rhea" id="RHEA-COMP:11368"/>
        <dbReference type="ChEBI" id="CHEBI:29950"/>
        <dbReference type="ChEBI" id="CHEBI:82612"/>
        <dbReference type="ChEBI" id="CHEBI:85445"/>
        <dbReference type="ChEBI" id="CHEBI:85448"/>
        <dbReference type="EC" id="2.1.1.63"/>
    </reaction>
</comment>
<evidence type="ECO:0000256" key="7">
    <source>
        <dbReference type="ARBA" id="ARBA00023204"/>
    </source>
</evidence>
<dbReference type="SUPFAM" id="SSF46767">
    <property type="entry name" value="Methylated DNA-protein cysteine methyltransferase, C-terminal domain"/>
    <property type="match status" value="1"/>
</dbReference>
<dbReference type="CDD" id="cd06445">
    <property type="entry name" value="ATase"/>
    <property type="match status" value="1"/>
</dbReference>
<dbReference type="OrthoDB" id="9802228at2"/>
<dbReference type="HAMAP" id="MF_00772">
    <property type="entry name" value="OGT"/>
    <property type="match status" value="1"/>
</dbReference>
<reference evidence="11 12" key="1">
    <citation type="submission" date="2019-07" db="EMBL/GenBank/DDBJ databases">
        <title>Full genome sequence of Humibacter sp. WJ7-1.</title>
        <authorList>
            <person name="Im W.-T."/>
        </authorList>
    </citation>
    <scope>NUCLEOTIDE SEQUENCE [LARGE SCALE GENOMIC DNA]</scope>
    <source>
        <strain evidence="11 12">WJ7-1</strain>
    </source>
</reference>
<dbReference type="PANTHER" id="PTHR10815:SF5">
    <property type="entry name" value="METHYLATED-DNA--PROTEIN-CYSTEINE METHYLTRANSFERASE"/>
    <property type="match status" value="1"/>
</dbReference>
<dbReference type="InterPro" id="IPR036388">
    <property type="entry name" value="WH-like_DNA-bd_sf"/>
</dbReference>
<evidence type="ECO:0000259" key="10">
    <source>
        <dbReference type="Pfam" id="PF01035"/>
    </source>
</evidence>
<dbReference type="Gene3D" id="1.10.10.10">
    <property type="entry name" value="Winged helix-like DNA-binding domain superfamily/Winged helix DNA-binding domain"/>
    <property type="match status" value="1"/>
</dbReference>
<evidence type="ECO:0000256" key="3">
    <source>
        <dbReference type="ARBA" id="ARBA00022490"/>
    </source>
</evidence>
<dbReference type="GO" id="GO:0032259">
    <property type="term" value="P:methylation"/>
    <property type="evidence" value="ECO:0007669"/>
    <property type="project" value="UniProtKB-KW"/>
</dbReference>
<keyword evidence="4 9" id="KW-0489">Methyltransferase</keyword>
<evidence type="ECO:0000256" key="5">
    <source>
        <dbReference type="ARBA" id="ARBA00022679"/>
    </source>
</evidence>
<evidence type="ECO:0000256" key="8">
    <source>
        <dbReference type="ARBA" id="ARBA00049348"/>
    </source>
</evidence>
<comment type="similarity">
    <text evidence="2 9">Belongs to the MGMT family.</text>
</comment>
<evidence type="ECO:0000256" key="6">
    <source>
        <dbReference type="ARBA" id="ARBA00022763"/>
    </source>
</evidence>
<evidence type="ECO:0000313" key="12">
    <source>
        <dbReference type="Proteomes" id="UP000320216"/>
    </source>
</evidence>
<evidence type="ECO:0000313" key="11">
    <source>
        <dbReference type="EMBL" id="QDZ15897.1"/>
    </source>
</evidence>
<dbReference type="Gene3D" id="3.30.160.70">
    <property type="entry name" value="Methylated DNA-protein cysteine methyltransferase domain"/>
    <property type="match status" value="1"/>
</dbReference>
<proteinExistence type="inferred from homology"/>
<dbReference type="GO" id="GO:0005737">
    <property type="term" value="C:cytoplasm"/>
    <property type="evidence" value="ECO:0007669"/>
    <property type="project" value="UniProtKB-SubCell"/>
</dbReference>
<dbReference type="GO" id="GO:0006307">
    <property type="term" value="P:DNA alkylation repair"/>
    <property type="evidence" value="ECO:0007669"/>
    <property type="project" value="UniProtKB-UniRule"/>
</dbReference>
<dbReference type="EC" id="2.1.1.63" evidence="9"/>